<organism evidence="2 3">
    <name type="scientific">Cajanus cajan</name>
    <name type="common">Pigeon pea</name>
    <name type="synonym">Cajanus indicus</name>
    <dbReference type="NCBI Taxonomy" id="3821"/>
    <lineage>
        <taxon>Eukaryota</taxon>
        <taxon>Viridiplantae</taxon>
        <taxon>Streptophyta</taxon>
        <taxon>Embryophyta</taxon>
        <taxon>Tracheophyta</taxon>
        <taxon>Spermatophyta</taxon>
        <taxon>Magnoliopsida</taxon>
        <taxon>eudicotyledons</taxon>
        <taxon>Gunneridae</taxon>
        <taxon>Pentapetalae</taxon>
        <taxon>rosids</taxon>
        <taxon>fabids</taxon>
        <taxon>Fabales</taxon>
        <taxon>Fabaceae</taxon>
        <taxon>Papilionoideae</taxon>
        <taxon>50 kb inversion clade</taxon>
        <taxon>NPAAA clade</taxon>
        <taxon>indigoferoid/millettioid clade</taxon>
        <taxon>Phaseoleae</taxon>
        <taxon>Cajanus</taxon>
    </lineage>
</organism>
<accession>A0A151S8H3</accession>
<dbReference type="Gramene" id="C.cajan_26189.t">
    <property type="protein sequence ID" value="C.cajan_26189.t"/>
    <property type="gene ID" value="C.cajan_26189"/>
</dbReference>
<dbReference type="Pfam" id="PF14244">
    <property type="entry name" value="Retrotran_gag_3"/>
    <property type="match status" value="1"/>
</dbReference>
<reference evidence="2" key="1">
    <citation type="journal article" date="2012" name="Nat. Biotechnol.">
        <title>Draft genome sequence of pigeonpea (Cajanus cajan), an orphan legume crop of resource-poor farmers.</title>
        <authorList>
            <person name="Varshney R.K."/>
            <person name="Chen W."/>
            <person name="Li Y."/>
            <person name="Bharti A.K."/>
            <person name="Saxena R.K."/>
            <person name="Schlueter J.A."/>
            <person name="Donoghue M.T."/>
            <person name="Azam S."/>
            <person name="Fan G."/>
            <person name="Whaley A.M."/>
            <person name="Farmer A.D."/>
            <person name="Sheridan J."/>
            <person name="Iwata A."/>
            <person name="Tuteja R."/>
            <person name="Penmetsa R.V."/>
            <person name="Wu W."/>
            <person name="Upadhyaya H.D."/>
            <person name="Yang S.P."/>
            <person name="Shah T."/>
            <person name="Saxena K.B."/>
            <person name="Michael T."/>
            <person name="McCombie W.R."/>
            <person name="Yang B."/>
            <person name="Zhang G."/>
            <person name="Yang H."/>
            <person name="Wang J."/>
            <person name="Spillane C."/>
            <person name="Cook D.R."/>
            <person name="May G.D."/>
            <person name="Xu X."/>
            <person name="Jackson S.A."/>
        </authorList>
    </citation>
    <scope>NUCLEOTIDE SEQUENCE [LARGE SCALE GENOMIC DNA]</scope>
</reference>
<protein>
    <recommendedName>
        <fullName evidence="1">Retrotransposon Copia-like N-terminal domain-containing protein</fullName>
    </recommendedName>
</protein>
<evidence type="ECO:0000313" key="3">
    <source>
        <dbReference type="Proteomes" id="UP000075243"/>
    </source>
</evidence>
<dbReference type="EMBL" id="KQ483443">
    <property type="protein sequence ID" value="KYP51125.1"/>
    <property type="molecule type" value="Genomic_DNA"/>
</dbReference>
<keyword evidence="3" id="KW-1185">Reference proteome</keyword>
<dbReference type="InterPro" id="IPR029472">
    <property type="entry name" value="Copia-like_N"/>
</dbReference>
<proteinExistence type="predicted"/>
<dbReference type="Proteomes" id="UP000075243">
    <property type="component" value="Unassembled WGS sequence"/>
</dbReference>
<evidence type="ECO:0000313" key="2">
    <source>
        <dbReference type="EMBL" id="KYP51125.1"/>
    </source>
</evidence>
<evidence type="ECO:0000259" key="1">
    <source>
        <dbReference type="Pfam" id="PF14244"/>
    </source>
</evidence>
<gene>
    <name evidence="2" type="ORF">KK1_027042</name>
</gene>
<feature type="non-terminal residue" evidence="2">
    <location>
        <position position="1"/>
    </location>
</feature>
<dbReference type="PANTHER" id="PTHR37610:SF55">
    <property type="entry name" value="RETROTRANSPOSON COPIA-LIKE N-TERMINAL DOMAIN-CONTAINING PROTEIN"/>
    <property type="match status" value="1"/>
</dbReference>
<feature type="domain" description="Retrotransposon Copia-like N-terminal" evidence="1">
    <location>
        <begin position="4"/>
        <end position="50"/>
    </location>
</feature>
<sequence length="129" mass="14428">YYIHPGENPSMSLTTPLLLVKNYHSWARAMKRSLISKNKFKFVNGTMPMPTSFDPSCNATENKRPFGRGRGGYNGSTGRGNFKICSYCGKTRHTVGVCYKKHSYPRGSKRKNYSSNHVIGEGLDNSIEG</sequence>
<dbReference type="AlphaFoldDB" id="A0A151S8H3"/>
<name>A0A151S8H3_CAJCA</name>
<dbReference type="PANTHER" id="PTHR37610">
    <property type="entry name" value="CCHC-TYPE DOMAIN-CONTAINING PROTEIN"/>
    <property type="match status" value="1"/>
</dbReference>